<dbReference type="GO" id="GO:0003824">
    <property type="term" value="F:catalytic activity"/>
    <property type="evidence" value="ECO:0007669"/>
    <property type="project" value="InterPro"/>
</dbReference>
<dbReference type="VEuPathDB" id="VectorBase:RSAN_028879"/>
<dbReference type="Gene3D" id="3.60.10.10">
    <property type="entry name" value="Endonuclease/exonuclease/phosphatase"/>
    <property type="match status" value="1"/>
</dbReference>
<proteinExistence type="predicted"/>
<sequence>MRRCSVLMYVRRELPHTHIDVANVTAGALECCAVTVPLRGVDMTVASVYVRPAQRHFLLCGDMNAHHTTWGSRKCSQRGKDLVDVINQLNLQVLNTGSFTFIRRAGRVSCTAIDVSLATRGASYEWTTEPDSWGSDHLPITTTPAGGKTPRTRLCTIVDWRAFRQQISDAGKDLRL</sequence>
<evidence type="ECO:0000313" key="2">
    <source>
        <dbReference type="EMBL" id="KAH7976307.1"/>
    </source>
</evidence>
<protein>
    <recommendedName>
        <fullName evidence="1">Endonuclease/exonuclease/phosphatase domain-containing protein</fullName>
    </recommendedName>
</protein>
<evidence type="ECO:0000313" key="3">
    <source>
        <dbReference type="Proteomes" id="UP000821837"/>
    </source>
</evidence>
<accession>A0A9D4QDD4</accession>
<dbReference type="Pfam" id="PF14529">
    <property type="entry name" value="Exo_endo_phos_2"/>
    <property type="match status" value="1"/>
</dbReference>
<feature type="domain" description="Endonuclease/exonuclease/phosphatase" evidence="1">
    <location>
        <begin position="52"/>
        <end position="140"/>
    </location>
</feature>
<comment type="caution">
    <text evidence="2">The sequence shown here is derived from an EMBL/GenBank/DDBJ whole genome shotgun (WGS) entry which is preliminary data.</text>
</comment>
<dbReference type="AlphaFoldDB" id="A0A9D4QDD4"/>
<dbReference type="PANTHER" id="PTHR33273">
    <property type="entry name" value="DOMAIN-CONTAINING PROTEIN, PUTATIVE-RELATED"/>
    <property type="match status" value="1"/>
</dbReference>
<gene>
    <name evidence="2" type="ORF">HPB52_011426</name>
</gene>
<name>A0A9D4QDD4_RHISA</name>
<keyword evidence="3" id="KW-1185">Reference proteome</keyword>
<dbReference type="EMBL" id="JABSTV010001246">
    <property type="protein sequence ID" value="KAH7976307.1"/>
    <property type="molecule type" value="Genomic_DNA"/>
</dbReference>
<evidence type="ECO:0000259" key="1">
    <source>
        <dbReference type="Pfam" id="PF14529"/>
    </source>
</evidence>
<dbReference type="SUPFAM" id="SSF56219">
    <property type="entry name" value="DNase I-like"/>
    <property type="match status" value="1"/>
</dbReference>
<reference evidence="2" key="1">
    <citation type="journal article" date="2020" name="Cell">
        <title>Large-Scale Comparative Analyses of Tick Genomes Elucidate Their Genetic Diversity and Vector Capacities.</title>
        <authorList>
            <consortium name="Tick Genome and Microbiome Consortium (TIGMIC)"/>
            <person name="Jia N."/>
            <person name="Wang J."/>
            <person name="Shi W."/>
            <person name="Du L."/>
            <person name="Sun Y."/>
            <person name="Zhan W."/>
            <person name="Jiang J.F."/>
            <person name="Wang Q."/>
            <person name="Zhang B."/>
            <person name="Ji P."/>
            <person name="Bell-Sakyi L."/>
            <person name="Cui X.M."/>
            <person name="Yuan T.T."/>
            <person name="Jiang B.G."/>
            <person name="Yang W.F."/>
            <person name="Lam T.T."/>
            <person name="Chang Q.C."/>
            <person name="Ding S.J."/>
            <person name="Wang X.J."/>
            <person name="Zhu J.G."/>
            <person name="Ruan X.D."/>
            <person name="Zhao L."/>
            <person name="Wei J.T."/>
            <person name="Ye R.Z."/>
            <person name="Que T.C."/>
            <person name="Du C.H."/>
            <person name="Zhou Y.H."/>
            <person name="Cheng J.X."/>
            <person name="Dai P.F."/>
            <person name="Guo W.B."/>
            <person name="Han X.H."/>
            <person name="Huang E.J."/>
            <person name="Li L.F."/>
            <person name="Wei W."/>
            <person name="Gao Y.C."/>
            <person name="Liu J.Z."/>
            <person name="Shao H.Z."/>
            <person name="Wang X."/>
            <person name="Wang C.C."/>
            <person name="Yang T.C."/>
            <person name="Huo Q.B."/>
            <person name="Li W."/>
            <person name="Chen H.Y."/>
            <person name="Chen S.E."/>
            <person name="Zhou L.G."/>
            <person name="Ni X.B."/>
            <person name="Tian J.H."/>
            <person name="Sheng Y."/>
            <person name="Liu T."/>
            <person name="Pan Y.S."/>
            <person name="Xia L.Y."/>
            <person name="Li J."/>
            <person name="Zhao F."/>
            <person name="Cao W.C."/>
        </authorList>
    </citation>
    <scope>NUCLEOTIDE SEQUENCE</scope>
    <source>
        <strain evidence="2">Rsan-2018</strain>
    </source>
</reference>
<dbReference type="PANTHER" id="PTHR33273:SF4">
    <property type="entry name" value="ENDONUCLEASE_EXONUCLEASE_PHOSPHATASE DOMAIN-CONTAINING PROTEIN"/>
    <property type="match status" value="1"/>
</dbReference>
<dbReference type="Proteomes" id="UP000821837">
    <property type="component" value="Chromosome 10"/>
</dbReference>
<reference evidence="2" key="2">
    <citation type="submission" date="2021-09" db="EMBL/GenBank/DDBJ databases">
        <authorList>
            <person name="Jia N."/>
            <person name="Wang J."/>
            <person name="Shi W."/>
            <person name="Du L."/>
            <person name="Sun Y."/>
            <person name="Zhan W."/>
            <person name="Jiang J."/>
            <person name="Wang Q."/>
            <person name="Zhang B."/>
            <person name="Ji P."/>
            <person name="Sakyi L.B."/>
            <person name="Cui X."/>
            <person name="Yuan T."/>
            <person name="Jiang B."/>
            <person name="Yang W."/>
            <person name="Lam T.T.-Y."/>
            <person name="Chang Q."/>
            <person name="Ding S."/>
            <person name="Wang X."/>
            <person name="Zhu J."/>
            <person name="Ruan X."/>
            <person name="Zhao L."/>
            <person name="Wei J."/>
            <person name="Que T."/>
            <person name="Du C."/>
            <person name="Cheng J."/>
            <person name="Dai P."/>
            <person name="Han X."/>
            <person name="Huang E."/>
            <person name="Gao Y."/>
            <person name="Liu J."/>
            <person name="Shao H."/>
            <person name="Ye R."/>
            <person name="Li L."/>
            <person name="Wei W."/>
            <person name="Wang X."/>
            <person name="Wang C."/>
            <person name="Huo Q."/>
            <person name="Li W."/>
            <person name="Guo W."/>
            <person name="Chen H."/>
            <person name="Chen S."/>
            <person name="Zhou L."/>
            <person name="Zhou L."/>
            <person name="Ni X."/>
            <person name="Tian J."/>
            <person name="Zhou Y."/>
            <person name="Sheng Y."/>
            <person name="Liu T."/>
            <person name="Pan Y."/>
            <person name="Xia L."/>
            <person name="Li J."/>
            <person name="Zhao F."/>
            <person name="Cao W."/>
        </authorList>
    </citation>
    <scope>NUCLEOTIDE SEQUENCE</scope>
    <source>
        <strain evidence="2">Rsan-2018</strain>
        <tissue evidence="2">Larvae</tissue>
    </source>
</reference>
<organism evidence="2 3">
    <name type="scientific">Rhipicephalus sanguineus</name>
    <name type="common">Brown dog tick</name>
    <name type="synonym">Ixodes sanguineus</name>
    <dbReference type="NCBI Taxonomy" id="34632"/>
    <lineage>
        <taxon>Eukaryota</taxon>
        <taxon>Metazoa</taxon>
        <taxon>Ecdysozoa</taxon>
        <taxon>Arthropoda</taxon>
        <taxon>Chelicerata</taxon>
        <taxon>Arachnida</taxon>
        <taxon>Acari</taxon>
        <taxon>Parasitiformes</taxon>
        <taxon>Ixodida</taxon>
        <taxon>Ixodoidea</taxon>
        <taxon>Ixodidae</taxon>
        <taxon>Rhipicephalinae</taxon>
        <taxon>Rhipicephalus</taxon>
        <taxon>Rhipicephalus</taxon>
    </lineage>
</organism>
<dbReference type="InterPro" id="IPR036691">
    <property type="entry name" value="Endo/exonu/phosph_ase_sf"/>
</dbReference>
<dbReference type="InterPro" id="IPR005135">
    <property type="entry name" value="Endo/exonuclease/phosphatase"/>
</dbReference>